<gene>
    <name evidence="1" type="ORF">H1R20_g13609</name>
</gene>
<organism evidence="1 2">
    <name type="scientific">Candolleomyces eurysporus</name>
    <dbReference type="NCBI Taxonomy" id="2828524"/>
    <lineage>
        <taxon>Eukaryota</taxon>
        <taxon>Fungi</taxon>
        <taxon>Dikarya</taxon>
        <taxon>Basidiomycota</taxon>
        <taxon>Agaricomycotina</taxon>
        <taxon>Agaricomycetes</taxon>
        <taxon>Agaricomycetidae</taxon>
        <taxon>Agaricales</taxon>
        <taxon>Agaricineae</taxon>
        <taxon>Psathyrellaceae</taxon>
        <taxon>Candolleomyces</taxon>
    </lineage>
</organism>
<feature type="non-terminal residue" evidence="1">
    <location>
        <position position="179"/>
    </location>
</feature>
<name>A0A9W8MAN4_9AGAR</name>
<proteinExistence type="predicted"/>
<keyword evidence="2" id="KW-1185">Reference proteome</keyword>
<reference evidence="1" key="1">
    <citation type="submission" date="2022-06" db="EMBL/GenBank/DDBJ databases">
        <title>Genome Sequence of Candolleomyces eurysporus.</title>
        <authorList>
            <person name="Buettner E."/>
        </authorList>
    </citation>
    <scope>NUCLEOTIDE SEQUENCE</scope>
    <source>
        <strain evidence="1">VTCC 930004</strain>
    </source>
</reference>
<protein>
    <submittedName>
        <fullName evidence="1">Uncharacterized protein</fullName>
    </submittedName>
</protein>
<evidence type="ECO:0000313" key="1">
    <source>
        <dbReference type="EMBL" id="KAJ2923481.1"/>
    </source>
</evidence>
<sequence>MAPKTTEFRTSVAPILNACPLLTSLSLALQLEQYEPLFEFLVFKPSKPHLMRLADLKVLWGARNPFLQDPTSFPHAQLYKMIVSRSDTGKNHKKYQNGFTAAPVTGGPWLKTFTLWLSRGPAADSVANTIRRDLMDLESGDMKILVLWKQPRKEVWNEIVPDHWDYGLGPMLDSEDGLL</sequence>
<accession>A0A9W8MAN4</accession>
<dbReference type="AlphaFoldDB" id="A0A9W8MAN4"/>
<comment type="caution">
    <text evidence="1">The sequence shown here is derived from an EMBL/GenBank/DDBJ whole genome shotgun (WGS) entry which is preliminary data.</text>
</comment>
<dbReference type="EMBL" id="JANBPK010001330">
    <property type="protein sequence ID" value="KAJ2923481.1"/>
    <property type="molecule type" value="Genomic_DNA"/>
</dbReference>
<evidence type="ECO:0000313" key="2">
    <source>
        <dbReference type="Proteomes" id="UP001140091"/>
    </source>
</evidence>
<dbReference type="Proteomes" id="UP001140091">
    <property type="component" value="Unassembled WGS sequence"/>
</dbReference>